<dbReference type="PANTHER" id="PTHR10000:SF53">
    <property type="entry name" value="5-AMINO-6-(5-PHOSPHO-D-RIBITYLAMINO)URACIL PHOSPHATASE YBJI-RELATED"/>
    <property type="match status" value="1"/>
</dbReference>
<dbReference type="SFLD" id="SFLDG01140">
    <property type="entry name" value="C2.B:_Phosphomannomutase_and_P"/>
    <property type="match status" value="1"/>
</dbReference>
<evidence type="ECO:0000313" key="1">
    <source>
        <dbReference type="EMBL" id="GAX05280.1"/>
    </source>
</evidence>
<dbReference type="GO" id="GO:0005829">
    <property type="term" value="C:cytosol"/>
    <property type="evidence" value="ECO:0007669"/>
    <property type="project" value="TreeGrafter"/>
</dbReference>
<organism evidence="1 2">
    <name type="scientific">Secundilactobacillus pentosiphilus</name>
    <dbReference type="NCBI Taxonomy" id="1714682"/>
    <lineage>
        <taxon>Bacteria</taxon>
        <taxon>Bacillati</taxon>
        <taxon>Bacillota</taxon>
        <taxon>Bacilli</taxon>
        <taxon>Lactobacillales</taxon>
        <taxon>Lactobacillaceae</taxon>
        <taxon>Secundilactobacillus</taxon>
    </lineage>
</organism>
<sequence length="302" mass="34311">MPGVGRFRAVRFIFRYYGKYENYQKRGNRMIKMVAVDMDGTFLNDKRQYDKAMFLSLFKQMKTRHIRFVAASGSQYQRLRHEFAEVADQMDYISQNGAIVHSGNQLQHIEAISDEEVHNVIQLLRQTFKPGLINQEVVSGLHGTYVNRDMDPEVLKIVKYYYRPVISVDNLATIAAKKVKDQFTKLAISFTPGINFDRASAKLAKVLPDKLTNETSGFNTDLVGSANATKRSGIRILQDHYQIADDELMTFGDNENDLSMLTMTPNSFAMKNAGDKIRQAASHVTQLDNNHNGVLETLKMAL</sequence>
<dbReference type="Pfam" id="PF08282">
    <property type="entry name" value="Hydrolase_3"/>
    <property type="match status" value="1"/>
</dbReference>
<comment type="caution">
    <text evidence="1">The sequence shown here is derived from an EMBL/GenBank/DDBJ whole genome shotgun (WGS) entry which is preliminary data.</text>
</comment>
<dbReference type="SUPFAM" id="SSF56784">
    <property type="entry name" value="HAD-like"/>
    <property type="match status" value="1"/>
</dbReference>
<dbReference type="Gene3D" id="3.30.1240.10">
    <property type="match status" value="1"/>
</dbReference>
<dbReference type="AlphaFoldDB" id="A0A1Z5IU53"/>
<protein>
    <submittedName>
        <fullName evidence="1">Haloacid dehalogenase</fullName>
    </submittedName>
</protein>
<dbReference type="Gene3D" id="3.40.50.1000">
    <property type="entry name" value="HAD superfamily/HAD-like"/>
    <property type="match status" value="1"/>
</dbReference>
<dbReference type="PANTHER" id="PTHR10000">
    <property type="entry name" value="PHOSPHOSERINE PHOSPHATASE"/>
    <property type="match status" value="1"/>
</dbReference>
<evidence type="ECO:0000313" key="2">
    <source>
        <dbReference type="Proteomes" id="UP000198414"/>
    </source>
</evidence>
<dbReference type="InterPro" id="IPR006379">
    <property type="entry name" value="HAD-SF_hydro_IIB"/>
</dbReference>
<reference evidence="1 2" key="1">
    <citation type="submission" date="2015-11" db="EMBL/GenBank/DDBJ databases">
        <title>Draft genome sequences of new species of the genus Lactobacillus isolated from orchardgrass silage.</title>
        <authorList>
            <person name="Tohno M."/>
            <person name="Tanizawa Y."/>
            <person name="Arita M."/>
        </authorList>
    </citation>
    <scope>NUCLEOTIDE SEQUENCE [LARGE SCALE GENOMIC DNA]</scope>
    <source>
        <strain evidence="1 2">IWT25</strain>
    </source>
</reference>
<dbReference type="GO" id="GO:0016791">
    <property type="term" value="F:phosphatase activity"/>
    <property type="evidence" value="ECO:0007669"/>
    <property type="project" value="TreeGrafter"/>
</dbReference>
<proteinExistence type="predicted"/>
<dbReference type="InterPro" id="IPR036412">
    <property type="entry name" value="HAD-like_sf"/>
</dbReference>
<dbReference type="GO" id="GO:0000287">
    <property type="term" value="F:magnesium ion binding"/>
    <property type="evidence" value="ECO:0007669"/>
    <property type="project" value="TreeGrafter"/>
</dbReference>
<name>A0A1Z5IU53_9LACO</name>
<dbReference type="EMBL" id="BCMI01000004">
    <property type="protein sequence ID" value="GAX05280.1"/>
    <property type="molecule type" value="Genomic_DNA"/>
</dbReference>
<accession>A0A1Z5IU53</accession>
<dbReference type="InterPro" id="IPR023214">
    <property type="entry name" value="HAD_sf"/>
</dbReference>
<gene>
    <name evidence="1" type="primary">cof_3</name>
    <name evidence="1" type="ORF">IWT25_00584</name>
</gene>
<dbReference type="NCBIfam" id="TIGR01484">
    <property type="entry name" value="HAD-SF-IIB"/>
    <property type="match status" value="1"/>
</dbReference>
<dbReference type="Proteomes" id="UP000198414">
    <property type="component" value="Unassembled WGS sequence"/>
</dbReference>
<dbReference type="SFLD" id="SFLDS00003">
    <property type="entry name" value="Haloacid_Dehalogenase"/>
    <property type="match status" value="1"/>
</dbReference>